<sequence length="266" mass="28575">MFKPLLARLRQGHRTMEYPAKPVQLPERFRGYPELKAMQCPDDCRACSNACPHGAITIGSSKGETVALDMGKCLFCAECAEACPGGVISFTNDARLAVRNRQELVVRPGEELRLAKALDAGMLKLFGRSLKLREVSAAGCNACEADTNVLSTIGWDLGRFGIQFVASPRHADGVFISGPVSENMREALLKTYAAVPEPKIVIACGACAINGGPFIDNPEVHNGVDGLIPVDLYIPGCPPHPLTILDGLLRLLDRLGKDPFAQAHQG</sequence>
<evidence type="ECO:0000256" key="2">
    <source>
        <dbReference type="ARBA" id="ARBA00009173"/>
    </source>
</evidence>
<keyword evidence="10" id="KW-1185">Reference proteome</keyword>
<evidence type="ECO:0000313" key="9">
    <source>
        <dbReference type="EMBL" id="MBT0665817.1"/>
    </source>
</evidence>
<dbReference type="GO" id="GO:0051539">
    <property type="term" value="F:4 iron, 4 sulfur cluster binding"/>
    <property type="evidence" value="ECO:0007669"/>
    <property type="project" value="UniProtKB-KW"/>
</dbReference>
<keyword evidence="9" id="KW-0560">Oxidoreductase</keyword>
<protein>
    <submittedName>
        <fullName evidence="9">NADH-quinone oxidoreductase subunit NuoB</fullName>
        <ecNumber evidence="9">1.6.5.11</ecNumber>
    </submittedName>
</protein>
<evidence type="ECO:0000256" key="7">
    <source>
        <dbReference type="ARBA" id="ARBA00023014"/>
    </source>
</evidence>
<comment type="similarity">
    <text evidence="2">Belongs to the complex I 20 kDa subunit family.</text>
</comment>
<dbReference type="NCBIfam" id="NF005012">
    <property type="entry name" value="PRK06411.1"/>
    <property type="match status" value="1"/>
</dbReference>
<dbReference type="Pfam" id="PF12838">
    <property type="entry name" value="Fer4_7"/>
    <property type="match status" value="1"/>
</dbReference>
<dbReference type="Gene3D" id="3.40.50.12280">
    <property type="match status" value="1"/>
</dbReference>
<dbReference type="AlphaFoldDB" id="A0AAW4L8E1"/>
<evidence type="ECO:0000256" key="6">
    <source>
        <dbReference type="ARBA" id="ARBA00023004"/>
    </source>
</evidence>
<dbReference type="EC" id="1.6.5.11" evidence="9"/>
<dbReference type="Pfam" id="PF01058">
    <property type="entry name" value="Oxidored_q6"/>
    <property type="match status" value="1"/>
</dbReference>
<dbReference type="PROSITE" id="PS00198">
    <property type="entry name" value="4FE4S_FER_1"/>
    <property type="match status" value="1"/>
</dbReference>
<dbReference type="GO" id="GO:0046872">
    <property type="term" value="F:metal ion binding"/>
    <property type="evidence" value="ECO:0007669"/>
    <property type="project" value="UniProtKB-KW"/>
</dbReference>
<feature type="domain" description="4Fe-4S ferredoxin-type" evidence="8">
    <location>
        <begin position="64"/>
        <end position="93"/>
    </location>
</feature>
<gene>
    <name evidence="9" type="primary">nuoB</name>
    <name evidence="9" type="ORF">KI809_16020</name>
</gene>
<organism evidence="9 10">
    <name type="scientific">Geoanaerobacter pelophilus</name>
    <dbReference type="NCBI Taxonomy" id="60036"/>
    <lineage>
        <taxon>Bacteria</taxon>
        <taxon>Pseudomonadati</taxon>
        <taxon>Thermodesulfobacteriota</taxon>
        <taxon>Desulfuromonadia</taxon>
        <taxon>Geobacterales</taxon>
        <taxon>Geobacteraceae</taxon>
        <taxon>Geoanaerobacter</taxon>
    </lineage>
</organism>
<dbReference type="InterPro" id="IPR006137">
    <property type="entry name" value="NADH_UbQ_OxRdtase-like_20kDa"/>
</dbReference>
<evidence type="ECO:0000256" key="1">
    <source>
        <dbReference type="ARBA" id="ARBA00001966"/>
    </source>
</evidence>
<accession>A0AAW4L8E1</accession>
<evidence type="ECO:0000256" key="5">
    <source>
        <dbReference type="ARBA" id="ARBA00022723"/>
    </source>
</evidence>
<evidence type="ECO:0000256" key="3">
    <source>
        <dbReference type="ARBA" id="ARBA00010870"/>
    </source>
</evidence>
<dbReference type="SUPFAM" id="SSF54862">
    <property type="entry name" value="4Fe-4S ferredoxins"/>
    <property type="match status" value="1"/>
</dbReference>
<dbReference type="Gene3D" id="3.30.70.20">
    <property type="match status" value="1"/>
</dbReference>
<comment type="cofactor">
    <cofactor evidence="1">
        <name>[4Fe-4S] cluster</name>
        <dbReference type="ChEBI" id="CHEBI:49883"/>
    </cofactor>
</comment>
<dbReference type="Proteomes" id="UP000811899">
    <property type="component" value="Unassembled WGS sequence"/>
</dbReference>
<dbReference type="EMBL" id="JAHCVJ010000007">
    <property type="protein sequence ID" value="MBT0665817.1"/>
    <property type="molecule type" value="Genomic_DNA"/>
</dbReference>
<dbReference type="PANTHER" id="PTHR42989">
    <property type="entry name" value="HYDROGENASE-4 COMPONENT I"/>
    <property type="match status" value="1"/>
</dbReference>
<keyword evidence="4" id="KW-0004">4Fe-4S</keyword>
<evidence type="ECO:0000256" key="4">
    <source>
        <dbReference type="ARBA" id="ARBA00022485"/>
    </source>
</evidence>
<reference evidence="9 10" key="1">
    <citation type="submission" date="2021-05" db="EMBL/GenBank/DDBJ databases">
        <title>The draft genome of Geobacter pelophilus DSM 12255.</title>
        <authorList>
            <person name="Xu Z."/>
            <person name="Masuda Y."/>
            <person name="Itoh H."/>
            <person name="Senoo K."/>
        </authorList>
    </citation>
    <scope>NUCLEOTIDE SEQUENCE [LARGE SCALE GENOMIC DNA]</scope>
    <source>
        <strain evidence="9 10">DSM 12255</strain>
    </source>
</reference>
<dbReference type="InterPro" id="IPR052375">
    <property type="entry name" value="Complex_I_20kDa-like"/>
</dbReference>
<proteinExistence type="inferred from homology"/>
<keyword evidence="6" id="KW-0408">Iron</keyword>
<keyword evidence="5" id="KW-0479">Metal-binding</keyword>
<dbReference type="InterPro" id="IPR017896">
    <property type="entry name" value="4Fe4S_Fe-S-bd"/>
</dbReference>
<comment type="caution">
    <text evidence="9">The sequence shown here is derived from an EMBL/GenBank/DDBJ whole genome shotgun (WGS) entry which is preliminary data.</text>
</comment>
<name>A0AAW4L8E1_9BACT</name>
<feature type="domain" description="4Fe-4S ferredoxin-type" evidence="8">
    <location>
        <begin position="31"/>
        <end position="61"/>
    </location>
</feature>
<dbReference type="SUPFAM" id="SSF56770">
    <property type="entry name" value="HydA/Nqo6-like"/>
    <property type="match status" value="1"/>
</dbReference>
<evidence type="ECO:0000313" key="10">
    <source>
        <dbReference type="Proteomes" id="UP000811899"/>
    </source>
</evidence>
<dbReference type="PANTHER" id="PTHR42989:SF1">
    <property type="entry name" value="FORMATE HYDROGENLYASE SUBUNIT 7-RELATED"/>
    <property type="match status" value="1"/>
</dbReference>
<dbReference type="InterPro" id="IPR017900">
    <property type="entry name" value="4Fe4S_Fe_S_CS"/>
</dbReference>
<keyword evidence="7" id="KW-0411">Iron-sulfur</keyword>
<dbReference type="GO" id="GO:0016491">
    <property type="term" value="F:oxidoreductase activity"/>
    <property type="evidence" value="ECO:0007669"/>
    <property type="project" value="UniProtKB-KW"/>
</dbReference>
<evidence type="ECO:0000259" key="8">
    <source>
        <dbReference type="PROSITE" id="PS51379"/>
    </source>
</evidence>
<dbReference type="RefSeq" id="WP_214172588.1">
    <property type="nucleotide sequence ID" value="NZ_JAHCVJ010000007.1"/>
</dbReference>
<comment type="similarity">
    <text evidence="3">Belongs to the FrhG family.</text>
</comment>
<dbReference type="PROSITE" id="PS51379">
    <property type="entry name" value="4FE4S_FER_2"/>
    <property type="match status" value="2"/>
</dbReference>